<comment type="catalytic activity">
    <reaction evidence="12">
        <text>tRNA(Phe) + L-phenylalanine + ATP = L-phenylalanyl-tRNA(Phe) + AMP + diphosphate + H(+)</text>
        <dbReference type="Rhea" id="RHEA:19413"/>
        <dbReference type="Rhea" id="RHEA-COMP:9668"/>
        <dbReference type="Rhea" id="RHEA-COMP:9699"/>
        <dbReference type="ChEBI" id="CHEBI:15378"/>
        <dbReference type="ChEBI" id="CHEBI:30616"/>
        <dbReference type="ChEBI" id="CHEBI:33019"/>
        <dbReference type="ChEBI" id="CHEBI:58095"/>
        <dbReference type="ChEBI" id="CHEBI:78442"/>
        <dbReference type="ChEBI" id="CHEBI:78531"/>
        <dbReference type="ChEBI" id="CHEBI:456215"/>
        <dbReference type="EC" id="6.1.1.20"/>
    </reaction>
</comment>
<comment type="caution">
    <text evidence="17">The sequence shown here is derived from an EMBL/GenBank/DDBJ whole genome shotgun (WGS) entry which is preliminary data.</text>
</comment>
<dbReference type="PROSITE" id="PS51447">
    <property type="entry name" value="FDX_ACB"/>
    <property type="match status" value="1"/>
</dbReference>
<dbReference type="SUPFAM" id="SSF55681">
    <property type="entry name" value="Class II aaRS and biotin synthetases"/>
    <property type="match status" value="1"/>
</dbReference>
<dbReference type="PANTHER" id="PTHR11538">
    <property type="entry name" value="PHENYLALANYL-TRNA SYNTHETASE"/>
    <property type="match status" value="1"/>
</dbReference>
<dbReference type="GO" id="GO:0000049">
    <property type="term" value="F:tRNA binding"/>
    <property type="evidence" value="ECO:0007669"/>
    <property type="project" value="InterPro"/>
</dbReference>
<proteinExistence type="inferred from homology"/>
<reference evidence="17" key="1">
    <citation type="submission" date="2022-07" db="EMBL/GenBank/DDBJ databases">
        <title>Draft genome sequence of Zalerion maritima ATCC 34329, a (micro)plastics degrading marine fungus.</title>
        <authorList>
            <person name="Paco A."/>
            <person name="Goncalves M.F.M."/>
            <person name="Rocha-Santos T.A.P."/>
            <person name="Alves A."/>
        </authorList>
    </citation>
    <scope>NUCLEOTIDE SEQUENCE</scope>
    <source>
        <strain evidence="17">ATCC 34329</strain>
    </source>
</reference>
<evidence type="ECO:0000256" key="8">
    <source>
        <dbReference type="ARBA" id="ARBA00022946"/>
    </source>
</evidence>
<feature type="domain" description="Aminoacyl-transfer RNA synthetases class-II family profile" evidence="15">
    <location>
        <begin position="196"/>
        <end position="419"/>
    </location>
</feature>
<dbReference type="FunFam" id="3.30.70.380:FF:000002">
    <property type="entry name" value="phenylalanine--tRNA ligase, mitochondrial"/>
    <property type="match status" value="1"/>
</dbReference>
<dbReference type="GO" id="GO:0006432">
    <property type="term" value="P:phenylalanyl-tRNA aminoacylation"/>
    <property type="evidence" value="ECO:0007669"/>
    <property type="project" value="InterPro"/>
</dbReference>
<dbReference type="InterPro" id="IPR002319">
    <property type="entry name" value="Phenylalanyl-tRNA_Synthase"/>
</dbReference>
<evidence type="ECO:0000256" key="13">
    <source>
        <dbReference type="ARBA" id="ARBA00057761"/>
    </source>
</evidence>
<comment type="subcellular location">
    <subcellularLocation>
        <location evidence="1">Mitochondrion matrix</location>
    </subcellularLocation>
</comment>
<gene>
    <name evidence="17" type="ORF">MKZ38_008432</name>
</gene>
<dbReference type="PROSITE" id="PS50862">
    <property type="entry name" value="AA_TRNA_LIGASE_II"/>
    <property type="match status" value="1"/>
</dbReference>
<evidence type="ECO:0000256" key="4">
    <source>
        <dbReference type="ARBA" id="ARBA00022598"/>
    </source>
</evidence>
<dbReference type="NCBIfam" id="TIGR00469">
    <property type="entry name" value="pheS_mito"/>
    <property type="match status" value="1"/>
</dbReference>
<protein>
    <recommendedName>
        <fullName evidence="14">Phenylalanine--tRNA ligase, mitochondrial</fullName>
        <ecNumber evidence="3">6.1.1.20</ecNumber>
    </recommendedName>
    <alternativeName>
        <fullName evidence="11">Phenylalanyl-tRNA synthetase</fullName>
    </alternativeName>
</protein>
<evidence type="ECO:0000256" key="9">
    <source>
        <dbReference type="ARBA" id="ARBA00023128"/>
    </source>
</evidence>
<dbReference type="GO" id="GO:0004826">
    <property type="term" value="F:phenylalanine-tRNA ligase activity"/>
    <property type="evidence" value="ECO:0007669"/>
    <property type="project" value="UniProtKB-EC"/>
</dbReference>
<evidence type="ECO:0000256" key="7">
    <source>
        <dbReference type="ARBA" id="ARBA00022917"/>
    </source>
</evidence>
<evidence type="ECO:0000256" key="1">
    <source>
        <dbReference type="ARBA" id="ARBA00004305"/>
    </source>
</evidence>
<dbReference type="Proteomes" id="UP001201980">
    <property type="component" value="Unassembled WGS sequence"/>
</dbReference>
<feature type="domain" description="FDX-ACB" evidence="16">
    <location>
        <begin position="421"/>
        <end position="526"/>
    </location>
</feature>
<dbReference type="PANTHER" id="PTHR11538:SF41">
    <property type="entry name" value="PHENYLALANINE--TRNA LIGASE, MITOCHONDRIAL"/>
    <property type="match status" value="1"/>
</dbReference>
<evidence type="ECO:0000256" key="10">
    <source>
        <dbReference type="ARBA" id="ARBA00023146"/>
    </source>
</evidence>
<dbReference type="InterPro" id="IPR005121">
    <property type="entry name" value="Fdx_antiC-bd"/>
</dbReference>
<keyword evidence="4" id="KW-0436">Ligase</keyword>
<keyword evidence="6" id="KW-0067">ATP-binding</keyword>
<dbReference type="Pfam" id="PF01409">
    <property type="entry name" value="tRNA-synt_2d"/>
    <property type="match status" value="2"/>
</dbReference>
<sequence length="526" mass="59001">MTRATLSRLPACLGTGGWLARAMPLAFRGSLNLGARCSSVATAIVAHQQYHAIRARRLCSSSAGGVNPRPQAPPPSVTIDNQTYATDSWFNIPPNVLSATSRQLHLQQDHPVAITRQILERVFPKPKFTTYNTHPPVVSTYQNFDSLGFPADHPGRSKSDTYYISRSTLLRTHTSAHQKQTFAFSNDASPGYLISADVYRRDEIDRCHYPVFHQMEGALTWDRRTVAGGDLAGAVWKDLEALPKHDIHVGDSNPAFHPKRNPLQIGHHTPSEAEAVAAHLKKSLEAMAVEIITRAREAAVASGISPQDAEQEEPLRVRWVEAYFPFTTPSWELEVFYGGDWLEVLGCGVVKQSLLVDAGTPCRVGWAFGIGLERIAMLLFNIPDIRLFWSRDERFLSQFAGLSAAVDKADFSGLRRFQPFSRFPECYKDVSFWLRSVSAAGGNTHGVGADDFHENDIMEIVREVAGDDVEDVRLVDEFTHPRTGRKSLCYRVNYRSLERTMTNEEVNAMHERVREKLVDRFRVELR</sequence>
<dbReference type="Gene3D" id="3.30.70.380">
    <property type="entry name" value="Ferrodoxin-fold anticodon-binding domain"/>
    <property type="match status" value="1"/>
</dbReference>
<evidence type="ECO:0000259" key="15">
    <source>
        <dbReference type="PROSITE" id="PS50862"/>
    </source>
</evidence>
<keyword evidence="9" id="KW-0496">Mitochondrion</keyword>
<keyword evidence="10" id="KW-0030">Aminoacyl-tRNA synthetase</keyword>
<name>A0AAD5RH53_9PEZI</name>
<dbReference type="SUPFAM" id="SSF54991">
    <property type="entry name" value="Anticodon-binding domain of PheRS"/>
    <property type="match status" value="1"/>
</dbReference>
<comment type="function">
    <text evidence="13">Is responsible for the charging of tRNA(Phe) with phenylalanine in mitochondrial translation.</text>
</comment>
<evidence type="ECO:0000256" key="5">
    <source>
        <dbReference type="ARBA" id="ARBA00022741"/>
    </source>
</evidence>
<keyword evidence="5" id="KW-0547">Nucleotide-binding</keyword>
<dbReference type="Gene3D" id="3.30.930.10">
    <property type="entry name" value="Bira Bifunctional Protein, Domain 2"/>
    <property type="match status" value="1"/>
</dbReference>
<evidence type="ECO:0000259" key="16">
    <source>
        <dbReference type="PROSITE" id="PS51447"/>
    </source>
</evidence>
<dbReference type="InterPro" id="IPR004530">
    <property type="entry name" value="Phe-tRNA-synth_IIc_mito"/>
</dbReference>
<dbReference type="SMART" id="SM00896">
    <property type="entry name" value="FDX-ACB"/>
    <property type="match status" value="1"/>
</dbReference>
<keyword evidence="8" id="KW-0809">Transit peptide</keyword>
<organism evidence="17 18">
    <name type="scientific">Zalerion maritima</name>
    <dbReference type="NCBI Taxonomy" id="339359"/>
    <lineage>
        <taxon>Eukaryota</taxon>
        <taxon>Fungi</taxon>
        <taxon>Dikarya</taxon>
        <taxon>Ascomycota</taxon>
        <taxon>Pezizomycotina</taxon>
        <taxon>Sordariomycetes</taxon>
        <taxon>Lulworthiomycetidae</taxon>
        <taxon>Lulworthiales</taxon>
        <taxon>Lulworthiaceae</taxon>
        <taxon>Zalerion</taxon>
    </lineage>
</organism>
<dbReference type="EMBL" id="JAKWBI020000586">
    <property type="protein sequence ID" value="KAJ2893583.1"/>
    <property type="molecule type" value="Genomic_DNA"/>
</dbReference>
<dbReference type="CDD" id="cd00496">
    <property type="entry name" value="PheRS_alpha_core"/>
    <property type="match status" value="1"/>
</dbReference>
<comment type="similarity">
    <text evidence="2">Belongs to the class-II aminoacyl-tRNA synthetase family.</text>
</comment>
<keyword evidence="7" id="KW-0648">Protein biosynthesis</keyword>
<dbReference type="EC" id="6.1.1.20" evidence="3"/>
<dbReference type="InterPro" id="IPR006195">
    <property type="entry name" value="aa-tRNA-synth_II"/>
</dbReference>
<dbReference type="InterPro" id="IPR045864">
    <property type="entry name" value="aa-tRNA-synth_II/BPL/LPL"/>
</dbReference>
<keyword evidence="18" id="KW-1185">Reference proteome</keyword>
<evidence type="ECO:0000256" key="3">
    <source>
        <dbReference type="ARBA" id="ARBA00012814"/>
    </source>
</evidence>
<evidence type="ECO:0000313" key="18">
    <source>
        <dbReference type="Proteomes" id="UP001201980"/>
    </source>
</evidence>
<dbReference type="Pfam" id="PF03147">
    <property type="entry name" value="FDX-ACB"/>
    <property type="match status" value="1"/>
</dbReference>
<dbReference type="GO" id="GO:0005524">
    <property type="term" value="F:ATP binding"/>
    <property type="evidence" value="ECO:0007669"/>
    <property type="project" value="UniProtKB-KW"/>
</dbReference>
<evidence type="ECO:0000256" key="6">
    <source>
        <dbReference type="ARBA" id="ARBA00022840"/>
    </source>
</evidence>
<evidence type="ECO:0000256" key="12">
    <source>
        <dbReference type="ARBA" id="ARBA00049255"/>
    </source>
</evidence>
<evidence type="ECO:0000313" key="17">
    <source>
        <dbReference type="EMBL" id="KAJ2893583.1"/>
    </source>
</evidence>
<accession>A0AAD5RH53</accession>
<dbReference type="InterPro" id="IPR036690">
    <property type="entry name" value="Fdx_antiC-bd_sf"/>
</dbReference>
<dbReference type="GO" id="GO:0005759">
    <property type="term" value="C:mitochondrial matrix"/>
    <property type="evidence" value="ECO:0007669"/>
    <property type="project" value="UniProtKB-SubCell"/>
</dbReference>
<evidence type="ECO:0000256" key="11">
    <source>
        <dbReference type="ARBA" id="ARBA00031194"/>
    </source>
</evidence>
<dbReference type="AlphaFoldDB" id="A0AAD5RH53"/>
<evidence type="ECO:0000256" key="2">
    <source>
        <dbReference type="ARBA" id="ARBA00008226"/>
    </source>
</evidence>
<evidence type="ECO:0000256" key="14">
    <source>
        <dbReference type="ARBA" id="ARBA00073229"/>
    </source>
</evidence>
<dbReference type="FunFam" id="3.30.930.10:FF:000053">
    <property type="entry name" value="Phenylalanyl-tRNA synthetase mitochondrial"/>
    <property type="match status" value="1"/>
</dbReference>